<evidence type="ECO:0000313" key="2">
    <source>
        <dbReference type="EMBL" id="CAG7784931.1"/>
    </source>
</evidence>
<reference evidence="2" key="1">
    <citation type="submission" date="2021-06" db="EMBL/GenBank/DDBJ databases">
        <authorList>
            <person name="Hodson N. C."/>
            <person name="Mongue J. A."/>
            <person name="Jaron S. K."/>
        </authorList>
    </citation>
    <scope>NUCLEOTIDE SEQUENCE</scope>
</reference>
<feature type="region of interest" description="Disordered" evidence="1">
    <location>
        <begin position="1"/>
        <end position="31"/>
    </location>
</feature>
<organism evidence="2 3">
    <name type="scientific">Allacma fusca</name>
    <dbReference type="NCBI Taxonomy" id="39272"/>
    <lineage>
        <taxon>Eukaryota</taxon>
        <taxon>Metazoa</taxon>
        <taxon>Ecdysozoa</taxon>
        <taxon>Arthropoda</taxon>
        <taxon>Hexapoda</taxon>
        <taxon>Collembola</taxon>
        <taxon>Symphypleona</taxon>
        <taxon>Sminthuridae</taxon>
        <taxon>Allacma</taxon>
    </lineage>
</organism>
<keyword evidence="3" id="KW-1185">Reference proteome</keyword>
<protein>
    <submittedName>
        <fullName evidence="2">Uncharacterized protein</fullName>
    </submittedName>
</protein>
<dbReference type="AlphaFoldDB" id="A0A8J2P1S9"/>
<feature type="compositionally biased region" description="Polar residues" evidence="1">
    <location>
        <begin position="1"/>
        <end position="16"/>
    </location>
</feature>
<proteinExistence type="predicted"/>
<sequence>LNTTGDLSPNPKSQFPVTPAKPMKNSQTGES</sequence>
<name>A0A8J2P1S9_9HEXA</name>
<evidence type="ECO:0000256" key="1">
    <source>
        <dbReference type="SAM" id="MobiDB-lite"/>
    </source>
</evidence>
<evidence type="ECO:0000313" key="3">
    <source>
        <dbReference type="Proteomes" id="UP000708208"/>
    </source>
</evidence>
<feature type="non-terminal residue" evidence="2">
    <location>
        <position position="1"/>
    </location>
</feature>
<dbReference type="Proteomes" id="UP000708208">
    <property type="component" value="Unassembled WGS sequence"/>
</dbReference>
<gene>
    <name evidence="2" type="ORF">AFUS01_LOCUS23589</name>
</gene>
<dbReference type="EMBL" id="CAJVCH010286172">
    <property type="protein sequence ID" value="CAG7784931.1"/>
    <property type="molecule type" value="Genomic_DNA"/>
</dbReference>
<accession>A0A8J2P1S9</accession>
<comment type="caution">
    <text evidence="2">The sequence shown here is derived from an EMBL/GenBank/DDBJ whole genome shotgun (WGS) entry which is preliminary data.</text>
</comment>